<evidence type="ECO:0000313" key="1">
    <source>
        <dbReference type="EMBL" id="KAK2946803.1"/>
    </source>
</evidence>
<dbReference type="PANTHER" id="PTHR15615">
    <property type="match status" value="1"/>
</dbReference>
<protein>
    <recommendedName>
        <fullName evidence="3">Cyclin N-terminal domain-containing protein</fullName>
    </recommendedName>
</protein>
<evidence type="ECO:0000313" key="2">
    <source>
        <dbReference type="Proteomes" id="UP001281761"/>
    </source>
</evidence>
<dbReference type="InterPro" id="IPR013922">
    <property type="entry name" value="Cyclin_PHO80-like"/>
</dbReference>
<accession>A0ABQ9X5E3</accession>
<dbReference type="PANTHER" id="PTHR15615:SF108">
    <property type="entry name" value="PROTEIN CNPPD1"/>
    <property type="match status" value="1"/>
</dbReference>
<reference evidence="1 2" key="1">
    <citation type="journal article" date="2022" name="bioRxiv">
        <title>Genomics of Preaxostyla Flagellates Illuminates Evolutionary Transitions and the Path Towards Mitochondrial Loss.</title>
        <authorList>
            <person name="Novak L.V.F."/>
            <person name="Treitli S.C."/>
            <person name="Pyrih J."/>
            <person name="Halakuc P."/>
            <person name="Pipaliya S.V."/>
            <person name="Vacek V."/>
            <person name="Brzon O."/>
            <person name="Soukal P."/>
            <person name="Eme L."/>
            <person name="Dacks J.B."/>
            <person name="Karnkowska A."/>
            <person name="Elias M."/>
            <person name="Hampl V."/>
        </authorList>
    </citation>
    <scope>NUCLEOTIDE SEQUENCE [LARGE SCALE GENOMIC DNA]</scope>
    <source>
        <strain evidence="1">NAU3</strain>
        <tissue evidence="1">Gut</tissue>
    </source>
</reference>
<dbReference type="Gene3D" id="1.10.472.10">
    <property type="entry name" value="Cyclin-like"/>
    <property type="match status" value="1"/>
</dbReference>
<comment type="caution">
    <text evidence="1">The sequence shown here is derived from an EMBL/GenBank/DDBJ whole genome shotgun (WGS) entry which is preliminary data.</text>
</comment>
<name>A0ABQ9X5E3_9EUKA</name>
<dbReference type="CDD" id="cd20557">
    <property type="entry name" value="CYCLIN_ScPCL1-like"/>
    <property type="match status" value="1"/>
</dbReference>
<keyword evidence="2" id="KW-1185">Reference proteome</keyword>
<proteinExistence type="predicted"/>
<sequence length="232" mass="26151">MASVLIQQNNHHMNEDMINLSQNYSNSKTECQQFCSSFSEPISVFLSLIPENEHTIKIDPVTKLMLDSSRSVGSTSILTIASNLARFVEAFVEDALIVHQPDGKSLIEPIEPKIRQMFTFIGQHAYFQMAEYLLAAYYVCRLVQVHRSLTKSDPTSPVVSSHNIGTVLVVSLMLAGKVNQDRPLRNSWWAKAFGIPLDLLNDSEEYFLKHLDYQLAPADNMLSSLFSYFGEA</sequence>
<dbReference type="EMBL" id="JARBJD010000218">
    <property type="protein sequence ID" value="KAK2946803.1"/>
    <property type="molecule type" value="Genomic_DNA"/>
</dbReference>
<evidence type="ECO:0008006" key="3">
    <source>
        <dbReference type="Google" id="ProtNLM"/>
    </source>
</evidence>
<dbReference type="Proteomes" id="UP001281761">
    <property type="component" value="Unassembled WGS sequence"/>
</dbReference>
<dbReference type="Pfam" id="PF08613">
    <property type="entry name" value="Cyclin"/>
    <property type="match status" value="1"/>
</dbReference>
<organism evidence="1 2">
    <name type="scientific">Blattamonas nauphoetae</name>
    <dbReference type="NCBI Taxonomy" id="2049346"/>
    <lineage>
        <taxon>Eukaryota</taxon>
        <taxon>Metamonada</taxon>
        <taxon>Preaxostyla</taxon>
        <taxon>Oxymonadida</taxon>
        <taxon>Blattamonas</taxon>
    </lineage>
</organism>
<gene>
    <name evidence="1" type="ORF">BLNAU_18261</name>
</gene>